<reference evidence="1" key="1">
    <citation type="journal article" date="2014" name="Front. Microbiol.">
        <title>High frequency of phylogenetically diverse reductive dehalogenase-homologous genes in deep subseafloor sedimentary metagenomes.</title>
        <authorList>
            <person name="Kawai M."/>
            <person name="Futagami T."/>
            <person name="Toyoda A."/>
            <person name="Takaki Y."/>
            <person name="Nishi S."/>
            <person name="Hori S."/>
            <person name="Arai W."/>
            <person name="Tsubouchi T."/>
            <person name="Morono Y."/>
            <person name="Uchiyama I."/>
            <person name="Ito T."/>
            <person name="Fujiyama A."/>
            <person name="Inagaki F."/>
            <person name="Takami H."/>
        </authorList>
    </citation>
    <scope>NUCLEOTIDE SEQUENCE</scope>
    <source>
        <strain evidence="1">Expedition CK06-06</strain>
    </source>
</reference>
<name>X1FA93_9ZZZZ</name>
<organism evidence="1">
    <name type="scientific">marine sediment metagenome</name>
    <dbReference type="NCBI Taxonomy" id="412755"/>
    <lineage>
        <taxon>unclassified sequences</taxon>
        <taxon>metagenomes</taxon>
        <taxon>ecological metagenomes</taxon>
    </lineage>
</organism>
<evidence type="ECO:0000313" key="1">
    <source>
        <dbReference type="EMBL" id="GAH26324.1"/>
    </source>
</evidence>
<comment type="caution">
    <text evidence="1">The sequence shown here is derived from an EMBL/GenBank/DDBJ whole genome shotgun (WGS) entry which is preliminary data.</text>
</comment>
<dbReference type="AlphaFoldDB" id="X1FA93"/>
<proteinExistence type="predicted"/>
<sequence length="205" mass="23596">MVEIDPKGIEWIDRFVRTCSFNVVQTVVNLKTSDVFQLGILGHKQEIAVIYRVEGMIPIGQGVDTGDVFTYGILSSEDNTDKDPKNPSVVYYTQKERNFLEDGTAKGPNKCGTCESEDIWEVYTQELHHYPMGPAYIPMFQDFSQMGGKIYPFNDIYAMVDTSNYATAFAIFRGKIYYRRARIKDKVEYQYYLNAFQKEHDPEGI</sequence>
<gene>
    <name evidence="1" type="ORF">S03H2_09753</name>
</gene>
<protein>
    <submittedName>
        <fullName evidence="1">Uncharacterized protein</fullName>
    </submittedName>
</protein>
<accession>X1FA93</accession>
<dbReference type="EMBL" id="BARU01005073">
    <property type="protein sequence ID" value="GAH26324.1"/>
    <property type="molecule type" value="Genomic_DNA"/>
</dbReference>